<organism evidence="2 3">
    <name type="scientific">Ornithinibacillus hominis</name>
    <dbReference type="NCBI Taxonomy" id="2763055"/>
    <lineage>
        <taxon>Bacteria</taxon>
        <taxon>Bacillati</taxon>
        <taxon>Bacillota</taxon>
        <taxon>Bacilli</taxon>
        <taxon>Bacillales</taxon>
        <taxon>Bacillaceae</taxon>
        <taxon>Ornithinibacillus</taxon>
    </lineage>
</organism>
<evidence type="ECO:0000313" key="2">
    <source>
        <dbReference type="EMBL" id="MBC5635409.1"/>
    </source>
</evidence>
<keyword evidence="3" id="KW-1185">Reference proteome</keyword>
<dbReference type="AlphaFoldDB" id="A0A923L2S1"/>
<dbReference type="RefSeq" id="WP_186868116.1">
    <property type="nucleotide sequence ID" value="NZ_JACOOL010000001.1"/>
</dbReference>
<reference evidence="2" key="1">
    <citation type="submission" date="2020-08" db="EMBL/GenBank/DDBJ databases">
        <title>Genome public.</title>
        <authorList>
            <person name="Liu C."/>
            <person name="Sun Q."/>
        </authorList>
    </citation>
    <scope>NUCLEOTIDE SEQUENCE</scope>
    <source>
        <strain evidence="2">BX22</strain>
    </source>
</reference>
<sequence>MIKVTIRTSKNRGFTIPVPYFVLHLGTNIICTNMVWKRIIRRTNNSYDNHSTTLTPIHKQLIKPLLKQVIKEAQNYRGETIVELRQSGKEEITIRL</sequence>
<name>A0A923L2S1_9BACI</name>
<evidence type="ECO:0000313" key="3">
    <source>
        <dbReference type="Proteomes" id="UP000637359"/>
    </source>
</evidence>
<comment type="caution">
    <text evidence="2">The sequence shown here is derived from an EMBL/GenBank/DDBJ whole genome shotgun (WGS) entry which is preliminary data.</text>
</comment>
<evidence type="ECO:0000256" key="1">
    <source>
        <dbReference type="SAM" id="Phobius"/>
    </source>
</evidence>
<accession>A0A923L2S1</accession>
<feature type="transmembrane region" description="Helical" evidence="1">
    <location>
        <begin position="18"/>
        <end position="36"/>
    </location>
</feature>
<gene>
    <name evidence="2" type="ORF">H8S33_01100</name>
</gene>
<keyword evidence="1" id="KW-0812">Transmembrane</keyword>
<keyword evidence="1" id="KW-1133">Transmembrane helix</keyword>
<dbReference type="EMBL" id="JACOOL010000001">
    <property type="protein sequence ID" value="MBC5635409.1"/>
    <property type="molecule type" value="Genomic_DNA"/>
</dbReference>
<protein>
    <submittedName>
        <fullName evidence="2">Uncharacterized protein</fullName>
    </submittedName>
</protein>
<keyword evidence="1" id="KW-0472">Membrane</keyword>
<proteinExistence type="predicted"/>
<dbReference type="Proteomes" id="UP000637359">
    <property type="component" value="Unassembled WGS sequence"/>
</dbReference>